<dbReference type="RefSeq" id="WP_344311678.1">
    <property type="nucleotide sequence ID" value="NZ_BAAANY010000014.1"/>
</dbReference>
<gene>
    <name evidence="1" type="ORF">GCM10009765_39140</name>
</gene>
<evidence type="ECO:0000313" key="2">
    <source>
        <dbReference type="Proteomes" id="UP001500618"/>
    </source>
</evidence>
<reference evidence="2" key="1">
    <citation type="journal article" date="2019" name="Int. J. Syst. Evol. Microbiol.">
        <title>The Global Catalogue of Microorganisms (GCM) 10K type strain sequencing project: providing services to taxonomists for standard genome sequencing and annotation.</title>
        <authorList>
            <consortium name="The Broad Institute Genomics Platform"/>
            <consortium name="The Broad Institute Genome Sequencing Center for Infectious Disease"/>
            <person name="Wu L."/>
            <person name="Ma J."/>
        </authorList>
    </citation>
    <scope>NUCLEOTIDE SEQUENCE [LARGE SCALE GENOMIC DNA]</scope>
    <source>
        <strain evidence="2">JCM 14718</strain>
    </source>
</reference>
<organism evidence="1 2">
    <name type="scientific">Fodinicola feengrottensis</name>
    <dbReference type="NCBI Taxonomy" id="435914"/>
    <lineage>
        <taxon>Bacteria</taxon>
        <taxon>Bacillati</taxon>
        <taxon>Actinomycetota</taxon>
        <taxon>Actinomycetes</taxon>
        <taxon>Mycobacteriales</taxon>
        <taxon>Fodinicola</taxon>
    </lineage>
</organism>
<dbReference type="EMBL" id="BAAANY010000014">
    <property type="protein sequence ID" value="GAA1686011.1"/>
    <property type="molecule type" value="Genomic_DNA"/>
</dbReference>
<proteinExistence type="predicted"/>
<evidence type="ECO:0000313" key="1">
    <source>
        <dbReference type="EMBL" id="GAA1686011.1"/>
    </source>
</evidence>
<accession>A0ABP4TEH9</accession>
<name>A0ABP4TEH9_9ACTN</name>
<dbReference type="Proteomes" id="UP001500618">
    <property type="component" value="Unassembled WGS sequence"/>
</dbReference>
<comment type="caution">
    <text evidence="1">The sequence shown here is derived from an EMBL/GenBank/DDBJ whole genome shotgun (WGS) entry which is preliminary data.</text>
</comment>
<keyword evidence="2" id="KW-1185">Reference proteome</keyword>
<protein>
    <submittedName>
        <fullName evidence="1">DUF3052 family protein</fullName>
    </submittedName>
</protein>
<sequence length="136" mass="14363">MTGYSGTPLARKLGVKPGHVLALIDAPAGWAVPDLPGGVDVRTGGDGPADVLILFVDRLADLDLTAPGRRIFPAGMVWVAWPRRAGGHTSDITDNDVRGHALSLGLVDVKVAALDTDWSGLKVVWRKENRGEKPPA</sequence>